<dbReference type="GO" id="GO:0006508">
    <property type="term" value="P:proteolysis"/>
    <property type="evidence" value="ECO:0007669"/>
    <property type="project" value="UniProtKB-KW"/>
</dbReference>
<proteinExistence type="inferred from homology"/>
<sequence>MKYEILNDIEQNNYKSVYKQLSKPFKKKLKKRNVKKILKQYNSYQFNHVLYREMDWNGGKRYIWLDANSRGGIRVDINSEAVIVGLLFKMFESTEEAKETNLEYTMPINDQWTVFWGGDNELLNYHHVYKNQRYAYDLFVDKNGMGYVNNPNSNENFYAFNKDVVAPADGTIIDVENEVQDNEVGTMNADQLGGNYVVIKHRNDEYSFIAHFKQHSIVKTLGEEVQRGELLGQCGNSGNSSEPHIHFQVMNRPCLNSCESLKIRFSNGTEPILGDTVTGQ</sequence>
<evidence type="ECO:0000256" key="4">
    <source>
        <dbReference type="ARBA" id="ARBA00012322"/>
    </source>
</evidence>
<reference evidence="7 8" key="1">
    <citation type="submission" date="2017-09" db="EMBL/GenBank/DDBJ databases">
        <title>Bacterial strain isolated from the female urinary microbiota.</title>
        <authorList>
            <person name="Thomas-White K."/>
            <person name="Kumar N."/>
            <person name="Forster S."/>
            <person name="Putonti C."/>
            <person name="Lawley T."/>
            <person name="Wolfe A.J."/>
        </authorList>
    </citation>
    <scope>NUCLEOTIDE SEQUENCE [LARGE SCALE GENOMIC DNA]</scope>
    <source>
        <strain evidence="7 8">UMB0834</strain>
    </source>
</reference>
<evidence type="ECO:0000256" key="2">
    <source>
        <dbReference type="ARBA" id="ARBA00001947"/>
    </source>
</evidence>
<dbReference type="RefSeq" id="WP_083307635.1">
    <property type="nucleotide sequence ID" value="NZ_JALCYA010000004.1"/>
</dbReference>
<evidence type="ECO:0000259" key="6">
    <source>
        <dbReference type="Pfam" id="PF01551"/>
    </source>
</evidence>
<name>A0A2N6QHL2_9STAP</name>
<keyword evidence="5" id="KW-0482">Metalloprotease</keyword>
<dbReference type="AlphaFoldDB" id="A0A2N6QHL2"/>
<evidence type="ECO:0000256" key="5">
    <source>
        <dbReference type="ARBA" id="ARBA00023049"/>
    </source>
</evidence>
<evidence type="ECO:0000256" key="3">
    <source>
        <dbReference type="ARBA" id="ARBA00006646"/>
    </source>
</evidence>
<dbReference type="PANTHER" id="PTHR21666">
    <property type="entry name" value="PEPTIDASE-RELATED"/>
    <property type="match status" value="1"/>
</dbReference>
<comment type="caution">
    <text evidence="7">The sequence shown here is derived from an EMBL/GenBank/DDBJ whole genome shotgun (WGS) entry which is preliminary data.</text>
</comment>
<dbReference type="EMBL" id="PNGG01000003">
    <property type="protein sequence ID" value="PMC19040.1"/>
    <property type="molecule type" value="Genomic_DNA"/>
</dbReference>
<protein>
    <recommendedName>
        <fullName evidence="4">lysostaphin</fullName>
        <ecNumber evidence="4">3.4.24.75</ecNumber>
    </recommendedName>
</protein>
<dbReference type="Pfam" id="PF01551">
    <property type="entry name" value="Peptidase_M23"/>
    <property type="match status" value="1"/>
</dbReference>
<feature type="domain" description="M23ase beta-sheet core" evidence="6">
    <location>
        <begin position="161"/>
        <end position="251"/>
    </location>
</feature>
<evidence type="ECO:0000313" key="8">
    <source>
        <dbReference type="Proteomes" id="UP000235748"/>
    </source>
</evidence>
<dbReference type="EC" id="3.4.24.75" evidence="4"/>
<dbReference type="GO" id="GO:0004222">
    <property type="term" value="F:metalloendopeptidase activity"/>
    <property type="evidence" value="ECO:0007669"/>
    <property type="project" value="TreeGrafter"/>
</dbReference>
<dbReference type="InterPro" id="IPR011055">
    <property type="entry name" value="Dup_hybrid_motif"/>
</dbReference>
<keyword evidence="5" id="KW-0645">Protease</keyword>
<comment type="similarity">
    <text evidence="3">Belongs to the peptidase M23B family.</text>
</comment>
<dbReference type="Gene3D" id="2.70.70.10">
    <property type="entry name" value="Glucose Permease (Domain IIA)"/>
    <property type="match status" value="1"/>
</dbReference>
<organism evidence="7 8">
    <name type="scientific">Staphylococcus pettenkoferi</name>
    <dbReference type="NCBI Taxonomy" id="170573"/>
    <lineage>
        <taxon>Bacteria</taxon>
        <taxon>Bacillati</taxon>
        <taxon>Bacillota</taxon>
        <taxon>Bacilli</taxon>
        <taxon>Bacillales</taxon>
        <taxon>Staphylococcaceae</taxon>
        <taxon>Staphylococcus</taxon>
    </lineage>
</organism>
<dbReference type="PANTHER" id="PTHR21666:SF270">
    <property type="entry name" value="MUREIN HYDROLASE ACTIVATOR ENVC"/>
    <property type="match status" value="1"/>
</dbReference>
<dbReference type="CDD" id="cd12797">
    <property type="entry name" value="M23_peptidase"/>
    <property type="match status" value="1"/>
</dbReference>
<evidence type="ECO:0000313" key="7">
    <source>
        <dbReference type="EMBL" id="PMC19040.1"/>
    </source>
</evidence>
<keyword evidence="5" id="KW-0378">Hydrolase</keyword>
<accession>A0A2N6QHL2</accession>
<gene>
    <name evidence="7" type="ORF">CJ235_07160</name>
</gene>
<dbReference type="SUPFAM" id="SSF51261">
    <property type="entry name" value="Duplicated hybrid motif"/>
    <property type="match status" value="1"/>
</dbReference>
<comment type="cofactor">
    <cofactor evidence="2">
        <name>Zn(2+)</name>
        <dbReference type="ChEBI" id="CHEBI:29105"/>
    </cofactor>
</comment>
<dbReference type="Proteomes" id="UP000235748">
    <property type="component" value="Unassembled WGS sequence"/>
</dbReference>
<dbReference type="InterPro" id="IPR016047">
    <property type="entry name" value="M23ase_b-sheet_dom"/>
</dbReference>
<evidence type="ECO:0000256" key="1">
    <source>
        <dbReference type="ARBA" id="ARBA00001667"/>
    </source>
</evidence>
<dbReference type="InterPro" id="IPR050570">
    <property type="entry name" value="Cell_wall_metabolism_enzyme"/>
</dbReference>
<comment type="catalytic activity">
    <reaction evidence="1">
        <text>Hydrolysis of the -Gly-|-Gly- bond in the pentaglycine inter-peptide link joining staphylococcal cell wall peptidoglycans.</text>
        <dbReference type="EC" id="3.4.24.75"/>
    </reaction>
</comment>